<evidence type="ECO:0000256" key="1">
    <source>
        <dbReference type="SAM" id="MobiDB-lite"/>
    </source>
</evidence>
<organism evidence="3 4">
    <name type="scientific">Arachis hypogaea</name>
    <name type="common">Peanut</name>
    <dbReference type="NCBI Taxonomy" id="3818"/>
    <lineage>
        <taxon>Eukaryota</taxon>
        <taxon>Viridiplantae</taxon>
        <taxon>Streptophyta</taxon>
        <taxon>Embryophyta</taxon>
        <taxon>Tracheophyta</taxon>
        <taxon>Spermatophyta</taxon>
        <taxon>Magnoliopsida</taxon>
        <taxon>eudicotyledons</taxon>
        <taxon>Gunneridae</taxon>
        <taxon>Pentapetalae</taxon>
        <taxon>rosids</taxon>
        <taxon>fabids</taxon>
        <taxon>Fabales</taxon>
        <taxon>Fabaceae</taxon>
        <taxon>Papilionoideae</taxon>
        <taxon>50 kb inversion clade</taxon>
        <taxon>dalbergioids sensu lato</taxon>
        <taxon>Dalbergieae</taxon>
        <taxon>Pterocarpus clade</taxon>
        <taxon>Arachis</taxon>
    </lineage>
</organism>
<dbReference type="EMBL" id="SDMP01000019">
    <property type="protein sequence ID" value="RYQ89822.1"/>
    <property type="molecule type" value="Genomic_DNA"/>
</dbReference>
<dbReference type="Proteomes" id="UP000289738">
    <property type="component" value="Chromosome B09"/>
</dbReference>
<evidence type="ECO:0000313" key="4">
    <source>
        <dbReference type="Proteomes" id="UP000289738"/>
    </source>
</evidence>
<evidence type="ECO:0000259" key="2">
    <source>
        <dbReference type="SMART" id="SM00743"/>
    </source>
</evidence>
<protein>
    <recommendedName>
        <fullName evidence="2">Agenet domain-containing protein</fullName>
    </recommendedName>
</protein>
<dbReference type="AlphaFoldDB" id="A0A444XJI9"/>
<gene>
    <name evidence="3" type="ORF">Ahy_B09g096273</name>
</gene>
<name>A0A444XJI9_ARAHY</name>
<evidence type="ECO:0000313" key="3">
    <source>
        <dbReference type="EMBL" id="RYQ89822.1"/>
    </source>
</evidence>
<feature type="compositionally biased region" description="Basic residues" evidence="1">
    <location>
        <begin position="1"/>
        <end position="15"/>
    </location>
</feature>
<feature type="domain" description="Agenet" evidence="2">
    <location>
        <begin position="239"/>
        <end position="306"/>
    </location>
</feature>
<dbReference type="PANTHER" id="PTHR31917">
    <property type="entry name" value="AGENET DOMAIN-CONTAINING PROTEIN-RELATED"/>
    <property type="match status" value="1"/>
</dbReference>
<comment type="caution">
    <text evidence="3">The sequence shown here is derived from an EMBL/GenBank/DDBJ whole genome shotgun (WGS) entry which is preliminary data.</text>
</comment>
<dbReference type="SMART" id="SM00743">
    <property type="entry name" value="Agenet"/>
    <property type="match status" value="4"/>
</dbReference>
<feature type="compositionally biased region" description="Low complexity" evidence="1">
    <location>
        <begin position="20"/>
        <end position="31"/>
    </location>
</feature>
<sequence length="381" mass="43082">MAPKSKSKSKAKAKTPKPSPSSSSKSSSSSSIFKPGTRVEVSSDDDGFRGSWFSGTVIRRAGADKFTVEYDNLLADERGKKKLREQLGFHQLRPLPPEEAGVEFKFGDEVDAFHNDGWWEGSITQELENGMFAVYFRGSKEQIEFTADQLRKHREWMNEKWVPPFAQQEQEENMVSDPNAKSDKTVKGKEVVATPNVTSDDKDVKGKGVMLTPNVSSDDEGKKVVLTPNIKSDETAEEFNFCEGMLVEVSNDEEGFQGAWFSATVVEVIGDDRFLIEYKTLLDDNSNLLREEADKWHIRPPPPATSENIKFSYLEEVDAMYNDGWWVGVISKVLGDSKYVVYFRSSNEEIEFPNSQLRPHLDWIGGKWVLASEVWLQPILR</sequence>
<dbReference type="CDD" id="cd20406">
    <property type="entry name" value="Tudor_Agenet_AtDUF_rpt2_4"/>
    <property type="match status" value="2"/>
</dbReference>
<dbReference type="Pfam" id="PF05641">
    <property type="entry name" value="Agenet"/>
    <property type="match status" value="3"/>
</dbReference>
<dbReference type="CDD" id="cd20405">
    <property type="entry name" value="Tudor_Agenet_AtDUF_rpt1_3"/>
    <property type="match status" value="2"/>
</dbReference>
<dbReference type="InterPro" id="IPR008395">
    <property type="entry name" value="Agenet-like_dom"/>
</dbReference>
<feature type="region of interest" description="Disordered" evidence="1">
    <location>
        <begin position="168"/>
        <end position="187"/>
    </location>
</feature>
<feature type="domain" description="Agenet" evidence="2">
    <location>
        <begin position="102"/>
        <end position="158"/>
    </location>
</feature>
<keyword evidence="4" id="KW-1185">Reference proteome</keyword>
<feature type="domain" description="Agenet" evidence="2">
    <location>
        <begin position="31"/>
        <end position="100"/>
    </location>
</feature>
<dbReference type="PANTHER" id="PTHR31917:SF80">
    <property type="entry name" value="AGENET DOMAIN-CONTAINING PROTEIN-RELATED"/>
    <property type="match status" value="1"/>
</dbReference>
<feature type="region of interest" description="Disordered" evidence="1">
    <location>
        <begin position="1"/>
        <end position="48"/>
    </location>
</feature>
<reference evidence="3 4" key="1">
    <citation type="submission" date="2019-01" db="EMBL/GenBank/DDBJ databases">
        <title>Sequencing of cultivated peanut Arachis hypogaea provides insights into genome evolution and oil improvement.</title>
        <authorList>
            <person name="Chen X."/>
        </authorList>
    </citation>
    <scope>NUCLEOTIDE SEQUENCE [LARGE SCALE GENOMIC DNA]</scope>
    <source>
        <strain evidence="4">cv. Fuhuasheng</strain>
        <tissue evidence="3">Leaves</tissue>
    </source>
</reference>
<proteinExistence type="predicted"/>
<feature type="domain" description="Agenet" evidence="2">
    <location>
        <begin position="309"/>
        <end position="365"/>
    </location>
</feature>
<feature type="region of interest" description="Disordered" evidence="1">
    <location>
        <begin position="197"/>
        <end position="220"/>
    </location>
</feature>
<accession>A0A444XJI9</accession>
<dbReference type="STRING" id="3818.A0A444XJI9"/>
<dbReference type="Gene3D" id="2.30.30.140">
    <property type="match status" value="2"/>
</dbReference>
<dbReference type="InterPro" id="IPR014002">
    <property type="entry name" value="Agenet_dom_plant"/>
</dbReference>